<evidence type="ECO:0000256" key="1">
    <source>
        <dbReference type="ARBA" id="ARBA00004651"/>
    </source>
</evidence>
<dbReference type="GO" id="GO:0044038">
    <property type="term" value="P:cell wall macromolecule biosynthetic process"/>
    <property type="evidence" value="ECO:0007669"/>
    <property type="project" value="TreeGrafter"/>
</dbReference>
<feature type="transmembrane region" description="Helical" evidence="7">
    <location>
        <begin position="71"/>
        <end position="89"/>
    </location>
</feature>
<evidence type="ECO:0000313" key="8">
    <source>
        <dbReference type="EMBL" id="RSN70108.1"/>
    </source>
</evidence>
<keyword evidence="4 7" id="KW-0812">Transmembrane</keyword>
<gene>
    <name evidence="8" type="ORF">D9Q81_02040</name>
</gene>
<evidence type="ECO:0000256" key="2">
    <source>
        <dbReference type="ARBA" id="ARBA00022475"/>
    </source>
</evidence>
<keyword evidence="5 7" id="KW-1133">Transmembrane helix</keyword>
<dbReference type="GO" id="GO:0005886">
    <property type="term" value="C:plasma membrane"/>
    <property type="evidence" value="ECO:0007669"/>
    <property type="project" value="UniProtKB-SubCell"/>
</dbReference>
<dbReference type="GO" id="GO:0071555">
    <property type="term" value="P:cell wall organization"/>
    <property type="evidence" value="ECO:0007669"/>
    <property type="project" value="TreeGrafter"/>
</dbReference>
<feature type="transmembrane region" description="Helical" evidence="7">
    <location>
        <begin position="304"/>
        <end position="322"/>
    </location>
</feature>
<feature type="transmembrane region" description="Helical" evidence="7">
    <location>
        <begin position="233"/>
        <end position="255"/>
    </location>
</feature>
<evidence type="ECO:0000313" key="9">
    <source>
        <dbReference type="Proteomes" id="UP000278149"/>
    </source>
</evidence>
<protein>
    <recommendedName>
        <fullName evidence="10">UDP-N-acetylglucosamine--dolichyl-phosphate N-acetylglucosaminephosphotransferase</fullName>
    </recommendedName>
</protein>
<dbReference type="RefSeq" id="WP_125740885.1">
    <property type="nucleotide sequence ID" value="NZ_RCOR01000014.1"/>
</dbReference>
<proteinExistence type="predicted"/>
<sequence length="325" mass="35190">MLAEIAVAASLAALSSELLHRTMIPRYVRRGLLSEDVHKPGRPRVPEPLGPAVYLPFLITSLLFYALTGEIAAIAVASSSGLAFLIGLLDDISPLGPKTKPLLLIMPAIILIAVYQVTPRPYLPIVGRARLYYAYWPIMLALFTVFSNAVNMMDSLNGMMPLSVYASTLPLIPVLISLGRLDALASLLMLHSSLLPYCIRNKYPAKVFGGDSNSLFIGSALASISVISNTEAIFGIALIPFLVSGFSIIASVGGFKERRQIERRPVILNEGMIRANPDPRAPISLIAIITIDKWKKEADIVREAATLSLISGILASLTFFLLTPH</sequence>
<feature type="transmembrane region" description="Helical" evidence="7">
    <location>
        <begin position="130"/>
        <end position="150"/>
    </location>
</feature>
<comment type="subcellular location">
    <subcellularLocation>
        <location evidence="1">Cell membrane</location>
        <topology evidence="1">Multi-pass membrane protein</topology>
    </subcellularLocation>
</comment>
<dbReference type="CDD" id="cd06856">
    <property type="entry name" value="GT_GPT_archaea"/>
    <property type="match status" value="1"/>
</dbReference>
<dbReference type="Proteomes" id="UP000278149">
    <property type="component" value="Unassembled WGS sequence"/>
</dbReference>
<dbReference type="EMBL" id="RCOR01000014">
    <property type="protein sequence ID" value="RSN70108.1"/>
    <property type="molecule type" value="Genomic_DNA"/>
</dbReference>
<feature type="transmembrane region" description="Helical" evidence="7">
    <location>
        <begin position="170"/>
        <end position="195"/>
    </location>
</feature>
<reference evidence="8 9" key="1">
    <citation type="submission" date="2018-10" db="EMBL/GenBank/DDBJ databases">
        <title>Co-occurring genomic capacity for anaerobic methane metabolism and dissimilatory sulfite reduction discovered in the Korarchaeota.</title>
        <authorList>
            <person name="Mckay L.J."/>
            <person name="Dlakic M."/>
            <person name="Fields M.W."/>
            <person name="Delmont T.O."/>
            <person name="Eren A.M."/>
            <person name="Jay Z.J."/>
            <person name="Klingelsmith K.B."/>
            <person name="Rusch D.B."/>
            <person name="Inskeep W.P."/>
        </authorList>
    </citation>
    <scope>NUCLEOTIDE SEQUENCE [LARGE SCALE GENOMIC DNA]</scope>
    <source>
        <strain evidence="8 9">WS</strain>
    </source>
</reference>
<dbReference type="AlphaFoldDB" id="A0A429G8E4"/>
<evidence type="ECO:0008006" key="10">
    <source>
        <dbReference type="Google" id="ProtNLM"/>
    </source>
</evidence>
<evidence type="ECO:0000256" key="7">
    <source>
        <dbReference type="SAM" id="Phobius"/>
    </source>
</evidence>
<name>A0A429G8E4_9CREN</name>
<keyword evidence="6 7" id="KW-0472">Membrane</keyword>
<dbReference type="InterPro" id="IPR000715">
    <property type="entry name" value="Glycosyl_transferase_4"/>
</dbReference>
<dbReference type="PANTHER" id="PTHR22926:SF3">
    <property type="entry name" value="UNDECAPRENYL-PHOSPHATE ALPHA-N-ACETYLGLUCOSAMINYL 1-PHOSPHATE TRANSFERASE"/>
    <property type="match status" value="1"/>
</dbReference>
<keyword evidence="2" id="KW-1003">Cell membrane</keyword>
<evidence type="ECO:0000256" key="5">
    <source>
        <dbReference type="ARBA" id="ARBA00022989"/>
    </source>
</evidence>
<organism evidence="8 9">
    <name type="scientific">Candidatus Korarchaeum cryptofilum</name>
    <dbReference type="NCBI Taxonomy" id="498846"/>
    <lineage>
        <taxon>Archaea</taxon>
        <taxon>Thermoproteota</taxon>
        <taxon>Candidatus Korarchaeia</taxon>
        <taxon>Candidatus Korarchaeales</taxon>
        <taxon>Candidatus Korarchaeaceae</taxon>
        <taxon>Candidatus Korarchaeum</taxon>
    </lineage>
</organism>
<evidence type="ECO:0000256" key="4">
    <source>
        <dbReference type="ARBA" id="ARBA00022692"/>
    </source>
</evidence>
<evidence type="ECO:0000256" key="3">
    <source>
        <dbReference type="ARBA" id="ARBA00022679"/>
    </source>
</evidence>
<dbReference type="GO" id="GO:0016780">
    <property type="term" value="F:phosphotransferase activity, for other substituted phosphate groups"/>
    <property type="evidence" value="ECO:0007669"/>
    <property type="project" value="InterPro"/>
</dbReference>
<comment type="caution">
    <text evidence="8">The sequence shown here is derived from an EMBL/GenBank/DDBJ whole genome shotgun (WGS) entry which is preliminary data.</text>
</comment>
<dbReference type="Pfam" id="PF00953">
    <property type="entry name" value="Glycos_transf_4"/>
    <property type="match status" value="1"/>
</dbReference>
<dbReference type="PANTHER" id="PTHR22926">
    <property type="entry name" value="PHOSPHO-N-ACETYLMURAMOYL-PENTAPEPTIDE-TRANSFERASE"/>
    <property type="match status" value="1"/>
</dbReference>
<evidence type="ECO:0000256" key="6">
    <source>
        <dbReference type="ARBA" id="ARBA00023136"/>
    </source>
</evidence>
<accession>A0A429G8E4</accession>
<feature type="transmembrane region" description="Helical" evidence="7">
    <location>
        <begin position="101"/>
        <end position="118"/>
    </location>
</feature>
<keyword evidence="3" id="KW-0808">Transferase</keyword>